<dbReference type="AlphaFoldDB" id="A0A6M3XNI6"/>
<proteinExistence type="predicted"/>
<gene>
    <name evidence="1" type="ORF">MM415B02042_0003</name>
    <name evidence="2" type="ORF">TM448B01575_0016</name>
</gene>
<reference evidence="2" key="1">
    <citation type="submission" date="2020-03" db="EMBL/GenBank/DDBJ databases">
        <title>The deep terrestrial virosphere.</title>
        <authorList>
            <person name="Holmfeldt K."/>
            <person name="Nilsson E."/>
            <person name="Simone D."/>
            <person name="Lopez-Fernandez M."/>
            <person name="Wu X."/>
            <person name="de Brujin I."/>
            <person name="Lundin D."/>
            <person name="Andersson A."/>
            <person name="Bertilsson S."/>
            <person name="Dopson M."/>
        </authorList>
    </citation>
    <scope>NUCLEOTIDE SEQUENCE</scope>
    <source>
        <strain evidence="1">MM415B02042</strain>
        <strain evidence="2">TM448B01575</strain>
    </source>
</reference>
<evidence type="ECO:0000313" key="1">
    <source>
        <dbReference type="EMBL" id="QJA55465.1"/>
    </source>
</evidence>
<protein>
    <submittedName>
        <fullName evidence="2">Uncharacterized protein</fullName>
    </submittedName>
</protein>
<dbReference type="EMBL" id="MT141161">
    <property type="protein sequence ID" value="QJA55465.1"/>
    <property type="molecule type" value="Genomic_DNA"/>
</dbReference>
<sequence length="161" mass="17220">MATKRELRMGLREGTGKGKEYSVSPNAYFHRRGGHFVFMHLGLASLCGTANNTKIAGWLESPKDTAGKDSWKSAAGDKAFVVYCADNVFCMPVDETIASVSATTWIGRGSGLDETGATHAMIQRAKLGVKGTIASPLSIVDVDVTNKLVYVKVKPAKIQAI</sequence>
<accession>A0A6M3XNI6</accession>
<name>A0A6M3XNI6_9ZZZZ</name>
<dbReference type="EMBL" id="MT144785">
    <property type="protein sequence ID" value="QJH99379.1"/>
    <property type="molecule type" value="Genomic_DNA"/>
</dbReference>
<evidence type="ECO:0000313" key="2">
    <source>
        <dbReference type="EMBL" id="QJH99379.1"/>
    </source>
</evidence>
<organism evidence="2">
    <name type="scientific">viral metagenome</name>
    <dbReference type="NCBI Taxonomy" id="1070528"/>
    <lineage>
        <taxon>unclassified sequences</taxon>
        <taxon>metagenomes</taxon>
        <taxon>organismal metagenomes</taxon>
    </lineage>
</organism>